<keyword evidence="1" id="KW-0472">Membrane</keyword>
<gene>
    <name evidence="2" type="ORF">CALMAC_LOCUS5048</name>
</gene>
<evidence type="ECO:0000313" key="3">
    <source>
        <dbReference type="Proteomes" id="UP000410492"/>
    </source>
</evidence>
<keyword evidence="1" id="KW-1133">Transmembrane helix</keyword>
<reference evidence="2 3" key="1">
    <citation type="submission" date="2019-01" db="EMBL/GenBank/DDBJ databases">
        <authorList>
            <person name="Sayadi A."/>
        </authorList>
    </citation>
    <scope>NUCLEOTIDE SEQUENCE [LARGE SCALE GENOMIC DNA]</scope>
</reference>
<protein>
    <submittedName>
        <fullName evidence="2">Uncharacterized protein</fullName>
    </submittedName>
</protein>
<evidence type="ECO:0000256" key="1">
    <source>
        <dbReference type="SAM" id="Phobius"/>
    </source>
</evidence>
<organism evidence="2 3">
    <name type="scientific">Callosobruchus maculatus</name>
    <name type="common">Southern cowpea weevil</name>
    <name type="synonym">Pulse bruchid</name>
    <dbReference type="NCBI Taxonomy" id="64391"/>
    <lineage>
        <taxon>Eukaryota</taxon>
        <taxon>Metazoa</taxon>
        <taxon>Ecdysozoa</taxon>
        <taxon>Arthropoda</taxon>
        <taxon>Hexapoda</taxon>
        <taxon>Insecta</taxon>
        <taxon>Pterygota</taxon>
        <taxon>Neoptera</taxon>
        <taxon>Endopterygota</taxon>
        <taxon>Coleoptera</taxon>
        <taxon>Polyphaga</taxon>
        <taxon>Cucujiformia</taxon>
        <taxon>Chrysomeloidea</taxon>
        <taxon>Chrysomelidae</taxon>
        <taxon>Bruchinae</taxon>
        <taxon>Bruchini</taxon>
        <taxon>Callosobruchus</taxon>
    </lineage>
</organism>
<evidence type="ECO:0000313" key="2">
    <source>
        <dbReference type="EMBL" id="VEN41101.1"/>
    </source>
</evidence>
<proteinExistence type="predicted"/>
<accession>A0A653C0R6</accession>
<dbReference type="Proteomes" id="UP000410492">
    <property type="component" value="Unassembled WGS sequence"/>
</dbReference>
<dbReference type="EMBL" id="CAACVG010006692">
    <property type="protein sequence ID" value="VEN41101.1"/>
    <property type="molecule type" value="Genomic_DNA"/>
</dbReference>
<dbReference type="AlphaFoldDB" id="A0A653C0R6"/>
<name>A0A653C0R6_CALMS</name>
<feature type="transmembrane region" description="Helical" evidence="1">
    <location>
        <begin position="6"/>
        <end position="25"/>
    </location>
</feature>
<sequence>MIWHEATNPESTLLFLLIFIFGRSFKNKFRVRKQHNRYAPKS</sequence>
<keyword evidence="3" id="KW-1185">Reference proteome</keyword>
<keyword evidence="1" id="KW-0812">Transmembrane</keyword>